<dbReference type="AlphaFoldDB" id="A0A382MYV4"/>
<evidence type="ECO:0000256" key="1">
    <source>
        <dbReference type="SAM" id="MobiDB-lite"/>
    </source>
</evidence>
<feature type="region of interest" description="Disordered" evidence="1">
    <location>
        <begin position="261"/>
        <end position="284"/>
    </location>
</feature>
<evidence type="ECO:0008006" key="3">
    <source>
        <dbReference type="Google" id="ProtNLM"/>
    </source>
</evidence>
<reference evidence="2" key="1">
    <citation type="submission" date="2018-05" db="EMBL/GenBank/DDBJ databases">
        <authorList>
            <person name="Lanie J.A."/>
            <person name="Ng W.-L."/>
            <person name="Kazmierczak K.M."/>
            <person name="Andrzejewski T.M."/>
            <person name="Davidsen T.M."/>
            <person name="Wayne K.J."/>
            <person name="Tettelin H."/>
            <person name="Glass J.I."/>
            <person name="Rusch D."/>
            <person name="Podicherti R."/>
            <person name="Tsui H.-C.T."/>
            <person name="Winkler M.E."/>
        </authorList>
    </citation>
    <scope>NUCLEOTIDE SEQUENCE</scope>
</reference>
<accession>A0A382MYV4</accession>
<gene>
    <name evidence="2" type="ORF">METZ01_LOCUS306129</name>
</gene>
<protein>
    <recommendedName>
        <fullName evidence="3">SGNH hydrolase-type esterase domain-containing protein</fullName>
    </recommendedName>
</protein>
<dbReference type="SUPFAM" id="SSF52266">
    <property type="entry name" value="SGNH hydrolase"/>
    <property type="match status" value="1"/>
</dbReference>
<dbReference type="InterPro" id="IPR036514">
    <property type="entry name" value="SGNH_hydro_sf"/>
</dbReference>
<proteinExistence type="predicted"/>
<dbReference type="EMBL" id="UINC01096413">
    <property type="protein sequence ID" value="SVC53275.1"/>
    <property type="molecule type" value="Genomic_DNA"/>
</dbReference>
<sequence>MVRPLITWTALNEAIEMTRTLMVLAGLTAVAGFGLASGASAQADADVRWVTAWGTSQQSLGSTTITNATVRMIARVTAGGGSVRVRLDNTFGETPLVIGEAYIGPVMRRAALTPGSNNQVRFDSSGTVTIPAGGTVESDPIEMDVMARQDLAVSLYIPEANVQPSQHGQAYVTSYLSDNGSGNVASTESAEPFTGTTTSTFWLKAIDVLSESATGSIVGFGDSITDGSCSTLDAHDRWQDWVAARLYLASPDAHPAMVNEGIGGNTVTSEGVQPPPNSPPGIERLERDVFSHDGVT</sequence>
<name>A0A382MYV4_9ZZZZ</name>
<feature type="non-terminal residue" evidence="2">
    <location>
        <position position="296"/>
    </location>
</feature>
<dbReference type="InterPro" id="IPR053140">
    <property type="entry name" value="GDSL_Rv0518-like"/>
</dbReference>
<evidence type="ECO:0000313" key="2">
    <source>
        <dbReference type="EMBL" id="SVC53275.1"/>
    </source>
</evidence>
<dbReference type="PANTHER" id="PTHR43784:SF2">
    <property type="entry name" value="GDSL-LIKE LIPASE_ACYLHYDROLASE, PUTATIVE (AFU_ORTHOLOGUE AFUA_2G00820)-RELATED"/>
    <property type="match status" value="1"/>
</dbReference>
<dbReference type="PANTHER" id="PTHR43784">
    <property type="entry name" value="GDSL-LIKE LIPASE/ACYLHYDROLASE, PUTATIVE (AFU_ORTHOLOGUE AFUA_2G00820)-RELATED"/>
    <property type="match status" value="1"/>
</dbReference>
<dbReference type="Gene3D" id="3.40.50.1110">
    <property type="entry name" value="SGNH hydrolase"/>
    <property type="match status" value="1"/>
</dbReference>
<organism evidence="2">
    <name type="scientific">marine metagenome</name>
    <dbReference type="NCBI Taxonomy" id="408172"/>
    <lineage>
        <taxon>unclassified sequences</taxon>
        <taxon>metagenomes</taxon>
        <taxon>ecological metagenomes</taxon>
    </lineage>
</organism>